<reference evidence="2" key="1">
    <citation type="journal article" date="2019" name="Int. J. Syst. Evol. Microbiol.">
        <title>The Global Catalogue of Microorganisms (GCM) 10K type strain sequencing project: providing services to taxonomists for standard genome sequencing and annotation.</title>
        <authorList>
            <consortium name="The Broad Institute Genomics Platform"/>
            <consortium name="The Broad Institute Genome Sequencing Center for Infectious Disease"/>
            <person name="Wu L."/>
            <person name="Ma J."/>
        </authorList>
    </citation>
    <scope>NUCLEOTIDE SEQUENCE [LARGE SCALE GENOMIC DNA]</scope>
    <source>
        <strain evidence="2">CGMCC 4.7330</strain>
    </source>
</reference>
<dbReference type="EMBL" id="JBHSAX010000019">
    <property type="protein sequence ID" value="MFC3965263.1"/>
    <property type="molecule type" value="Genomic_DNA"/>
</dbReference>
<comment type="caution">
    <text evidence="1">The sequence shown here is derived from an EMBL/GenBank/DDBJ whole genome shotgun (WGS) entry which is preliminary data.</text>
</comment>
<evidence type="ECO:0000313" key="2">
    <source>
        <dbReference type="Proteomes" id="UP001595696"/>
    </source>
</evidence>
<dbReference type="Pfam" id="PF11583">
    <property type="entry name" value="AurF"/>
    <property type="match status" value="1"/>
</dbReference>
<accession>A0ABV8DYM4</accession>
<keyword evidence="2" id="KW-1185">Reference proteome</keyword>
<dbReference type="Gene3D" id="1.10.620.20">
    <property type="entry name" value="Ribonucleotide Reductase, subunit A"/>
    <property type="match status" value="1"/>
</dbReference>
<gene>
    <name evidence="1" type="ORF">ACFO0B_25020</name>
</gene>
<evidence type="ECO:0000313" key="1">
    <source>
        <dbReference type="EMBL" id="MFC3965263.1"/>
    </source>
</evidence>
<dbReference type="InterPro" id="IPR025859">
    <property type="entry name" value="AurF/CmlI"/>
</dbReference>
<proteinExistence type="predicted"/>
<protein>
    <submittedName>
        <fullName evidence="1">Diiron oxygenase</fullName>
    </submittedName>
</protein>
<dbReference type="Proteomes" id="UP001595696">
    <property type="component" value="Unassembled WGS sequence"/>
</dbReference>
<dbReference type="InterPro" id="IPR012348">
    <property type="entry name" value="RNR-like"/>
</dbReference>
<dbReference type="RefSeq" id="WP_378615013.1">
    <property type="nucleotide sequence ID" value="NZ_JBHSAX010000019.1"/>
</dbReference>
<sequence>MTSADSDALFEDLLSSAARLSFDARDPAIFAGAEHDDRSHGMSPRWSPLYDTAAWRALPPAQQVLLTRAEVAQFLGIAIWLELLLQSALLRRHVDADPARPDTRFLLHECADENMHSLMFVNAVAGIGARFHRRDFSFTVFGWLFRYVAWREAVYGLVLAGEEIFDVMQRDWMADPEVAAAVRQTSYIHVVEESRHMQFARRNIRDQLAGRSRLRRRVCALIIAIGTHVIGKSLINRRVYEDLGLDWRSVRRAIDGNEHHRMMFRRAAEPLMDFLSREELLDRGSRWIYRKSNLL</sequence>
<name>A0ABV8DYM4_9NOCA</name>
<organism evidence="1 2">
    <name type="scientific">Nocardia jiangsuensis</name>
    <dbReference type="NCBI Taxonomy" id="1691563"/>
    <lineage>
        <taxon>Bacteria</taxon>
        <taxon>Bacillati</taxon>
        <taxon>Actinomycetota</taxon>
        <taxon>Actinomycetes</taxon>
        <taxon>Mycobacteriales</taxon>
        <taxon>Nocardiaceae</taxon>
        <taxon>Nocardia</taxon>
    </lineage>
</organism>